<evidence type="ECO:0000313" key="2">
    <source>
        <dbReference type="Proteomes" id="UP000324222"/>
    </source>
</evidence>
<dbReference type="EMBL" id="VSRR010011908">
    <property type="protein sequence ID" value="MPC53820.1"/>
    <property type="molecule type" value="Genomic_DNA"/>
</dbReference>
<proteinExistence type="predicted"/>
<dbReference type="Proteomes" id="UP000324222">
    <property type="component" value="Unassembled WGS sequence"/>
</dbReference>
<sequence length="153" mass="16249">MSAVVRDRQNAPAIRRSARSYNVAWSFISPTRLLLGAPHSSSETRSAARVAVQGDEVSQSAVACLWSCAIARNMCGYVKHKPVKGKRGGEERTVGLGEAAVVALRSVTHLAPAGLPPPEPLTYLAGPRQSLHGNLAARSRQCRLPDVTQVGGQ</sequence>
<gene>
    <name evidence="1" type="ORF">E2C01_047722</name>
</gene>
<protein>
    <submittedName>
        <fullName evidence="1">Uncharacterized protein</fullName>
    </submittedName>
</protein>
<organism evidence="1 2">
    <name type="scientific">Portunus trituberculatus</name>
    <name type="common">Swimming crab</name>
    <name type="synonym">Neptunus trituberculatus</name>
    <dbReference type="NCBI Taxonomy" id="210409"/>
    <lineage>
        <taxon>Eukaryota</taxon>
        <taxon>Metazoa</taxon>
        <taxon>Ecdysozoa</taxon>
        <taxon>Arthropoda</taxon>
        <taxon>Crustacea</taxon>
        <taxon>Multicrustacea</taxon>
        <taxon>Malacostraca</taxon>
        <taxon>Eumalacostraca</taxon>
        <taxon>Eucarida</taxon>
        <taxon>Decapoda</taxon>
        <taxon>Pleocyemata</taxon>
        <taxon>Brachyura</taxon>
        <taxon>Eubrachyura</taxon>
        <taxon>Portunoidea</taxon>
        <taxon>Portunidae</taxon>
        <taxon>Portuninae</taxon>
        <taxon>Portunus</taxon>
    </lineage>
</organism>
<comment type="caution">
    <text evidence="1">The sequence shown here is derived from an EMBL/GenBank/DDBJ whole genome shotgun (WGS) entry which is preliminary data.</text>
</comment>
<name>A0A5B7G1B0_PORTR</name>
<keyword evidence="2" id="KW-1185">Reference proteome</keyword>
<dbReference type="AlphaFoldDB" id="A0A5B7G1B0"/>
<reference evidence="1 2" key="1">
    <citation type="submission" date="2019-05" db="EMBL/GenBank/DDBJ databases">
        <title>Another draft genome of Portunus trituberculatus and its Hox gene families provides insights of decapod evolution.</title>
        <authorList>
            <person name="Jeong J.-H."/>
            <person name="Song I."/>
            <person name="Kim S."/>
            <person name="Choi T."/>
            <person name="Kim D."/>
            <person name="Ryu S."/>
            <person name="Kim W."/>
        </authorList>
    </citation>
    <scope>NUCLEOTIDE SEQUENCE [LARGE SCALE GENOMIC DNA]</scope>
    <source>
        <tissue evidence="1">Muscle</tissue>
    </source>
</reference>
<evidence type="ECO:0000313" key="1">
    <source>
        <dbReference type="EMBL" id="MPC53820.1"/>
    </source>
</evidence>
<accession>A0A5B7G1B0</accession>